<feature type="region of interest" description="Disordered" evidence="1">
    <location>
        <begin position="195"/>
        <end position="259"/>
    </location>
</feature>
<dbReference type="OrthoDB" id="5600360at2759"/>
<proteinExistence type="predicted"/>
<feature type="compositionally biased region" description="Polar residues" evidence="1">
    <location>
        <begin position="14"/>
        <end position="27"/>
    </location>
</feature>
<dbReference type="Proteomes" id="UP001140094">
    <property type="component" value="Unassembled WGS sequence"/>
</dbReference>
<protein>
    <submittedName>
        <fullName evidence="2">Uncharacterized protein</fullName>
    </submittedName>
</protein>
<evidence type="ECO:0000313" key="2">
    <source>
        <dbReference type="EMBL" id="KAJ2794105.1"/>
    </source>
</evidence>
<feature type="compositionally biased region" description="Low complexity" evidence="1">
    <location>
        <begin position="221"/>
        <end position="243"/>
    </location>
</feature>
<feature type="non-terminal residue" evidence="2">
    <location>
        <position position="259"/>
    </location>
</feature>
<feature type="compositionally biased region" description="Polar residues" evidence="1">
    <location>
        <begin position="207"/>
        <end position="217"/>
    </location>
</feature>
<evidence type="ECO:0000313" key="3">
    <source>
        <dbReference type="Proteomes" id="UP001140094"/>
    </source>
</evidence>
<keyword evidence="3" id="KW-1185">Reference proteome</keyword>
<organism evidence="2 3">
    <name type="scientific">Coemansia guatemalensis</name>
    <dbReference type="NCBI Taxonomy" id="2761395"/>
    <lineage>
        <taxon>Eukaryota</taxon>
        <taxon>Fungi</taxon>
        <taxon>Fungi incertae sedis</taxon>
        <taxon>Zoopagomycota</taxon>
        <taxon>Kickxellomycotina</taxon>
        <taxon>Kickxellomycetes</taxon>
        <taxon>Kickxellales</taxon>
        <taxon>Kickxellaceae</taxon>
        <taxon>Coemansia</taxon>
    </lineage>
</organism>
<feature type="region of interest" description="Disordered" evidence="1">
    <location>
        <begin position="14"/>
        <end position="99"/>
    </location>
</feature>
<reference evidence="2" key="1">
    <citation type="submission" date="2022-07" db="EMBL/GenBank/DDBJ databases">
        <title>Phylogenomic reconstructions and comparative analyses of Kickxellomycotina fungi.</title>
        <authorList>
            <person name="Reynolds N.K."/>
            <person name="Stajich J.E."/>
            <person name="Barry K."/>
            <person name="Grigoriev I.V."/>
            <person name="Crous P."/>
            <person name="Smith M.E."/>
        </authorList>
    </citation>
    <scope>NUCLEOTIDE SEQUENCE</scope>
    <source>
        <strain evidence="2">NRRL 1565</strain>
    </source>
</reference>
<accession>A0A9W8HNT1</accession>
<comment type="caution">
    <text evidence="2">The sequence shown here is derived from an EMBL/GenBank/DDBJ whole genome shotgun (WGS) entry which is preliminary data.</text>
</comment>
<feature type="compositionally biased region" description="Polar residues" evidence="1">
    <location>
        <begin position="37"/>
        <end position="46"/>
    </location>
</feature>
<dbReference type="AlphaFoldDB" id="A0A9W8HNT1"/>
<dbReference type="EMBL" id="JANBUO010002651">
    <property type="protein sequence ID" value="KAJ2794105.1"/>
    <property type="molecule type" value="Genomic_DNA"/>
</dbReference>
<sequence length="259" mass="28383">MERPQYNCCLRQTAATGVLQQEASTTRVQDRPKESDGSSGSRTAQYIINPERQDSSSSSSKPAARQENALPRPRSINTAPPSVYPRQAGPAVQTNNRLTEDYSRKVHCYISQMENDDAGSGDQMPPPVLPSLEPPSTTQEIPFWRPPRVLQREPHYNRPGRSPASDTVLCAAQSLHSQLPQKQQVAVGSVTFLERRPSKSPHAKTTGMPNSIAQPYSQDIAAGSSSMTPTSSLSPALLAISNSHYKQQQRQEQGHALRS</sequence>
<evidence type="ECO:0000256" key="1">
    <source>
        <dbReference type="SAM" id="MobiDB-lite"/>
    </source>
</evidence>
<gene>
    <name evidence="2" type="ORF">H4R20_006334</name>
</gene>
<name>A0A9W8HNT1_9FUNG</name>